<dbReference type="PANTHER" id="PTHR43903">
    <property type="entry name" value="NEUROLIGIN"/>
    <property type="match status" value="1"/>
</dbReference>
<dbReference type="PROSITE" id="PS00122">
    <property type="entry name" value="CARBOXYLESTERASE_B_1"/>
    <property type="match status" value="1"/>
</dbReference>
<evidence type="ECO:0000256" key="1">
    <source>
        <dbReference type="ARBA" id="ARBA00005964"/>
    </source>
</evidence>
<comment type="similarity">
    <text evidence="1 4">Belongs to the type-B carboxylesterase/lipase family.</text>
</comment>
<keyword evidence="5" id="KW-0472">Membrane</keyword>
<protein>
    <recommendedName>
        <fullName evidence="4">Carboxylic ester hydrolase</fullName>
        <ecNumber evidence="4">3.1.1.-</ecNumber>
    </recommendedName>
</protein>
<dbReference type="InterPro" id="IPR051093">
    <property type="entry name" value="Neuroligin/BSAL"/>
</dbReference>
<keyword evidence="3 4" id="KW-0378">Hydrolase</keyword>
<evidence type="ECO:0000256" key="5">
    <source>
        <dbReference type="SAM" id="Phobius"/>
    </source>
</evidence>
<evidence type="ECO:0000313" key="8">
    <source>
        <dbReference type="Proteomes" id="UP001497497"/>
    </source>
</evidence>
<keyword evidence="2 4" id="KW-0732">Signal</keyword>
<dbReference type="InterPro" id="IPR019819">
    <property type="entry name" value="Carboxylesterase_B_CS"/>
</dbReference>
<dbReference type="SUPFAM" id="SSF53474">
    <property type="entry name" value="alpha/beta-Hydrolases"/>
    <property type="match status" value="1"/>
</dbReference>
<accession>A0AAV2HPE7</accession>
<organism evidence="7 8">
    <name type="scientific">Lymnaea stagnalis</name>
    <name type="common">Great pond snail</name>
    <name type="synonym">Helix stagnalis</name>
    <dbReference type="NCBI Taxonomy" id="6523"/>
    <lineage>
        <taxon>Eukaryota</taxon>
        <taxon>Metazoa</taxon>
        <taxon>Spiralia</taxon>
        <taxon>Lophotrochozoa</taxon>
        <taxon>Mollusca</taxon>
        <taxon>Gastropoda</taxon>
        <taxon>Heterobranchia</taxon>
        <taxon>Euthyneura</taxon>
        <taxon>Panpulmonata</taxon>
        <taxon>Hygrophila</taxon>
        <taxon>Lymnaeoidea</taxon>
        <taxon>Lymnaeidae</taxon>
        <taxon>Lymnaea</taxon>
    </lineage>
</organism>
<name>A0AAV2HPE7_LYMST</name>
<evidence type="ECO:0000313" key="7">
    <source>
        <dbReference type="EMBL" id="CAL1534414.1"/>
    </source>
</evidence>
<keyword evidence="5" id="KW-1133">Transmembrane helix</keyword>
<dbReference type="GO" id="GO:0016787">
    <property type="term" value="F:hydrolase activity"/>
    <property type="evidence" value="ECO:0007669"/>
    <property type="project" value="UniProtKB-KW"/>
</dbReference>
<dbReference type="EC" id="3.1.1.-" evidence="4"/>
<dbReference type="InterPro" id="IPR002018">
    <property type="entry name" value="CarbesteraseB"/>
</dbReference>
<gene>
    <name evidence="7" type="ORF">GSLYS_00008374001</name>
</gene>
<evidence type="ECO:0000256" key="3">
    <source>
        <dbReference type="ARBA" id="ARBA00022801"/>
    </source>
</evidence>
<dbReference type="PROSITE" id="PS00941">
    <property type="entry name" value="CARBOXYLESTERASE_B_2"/>
    <property type="match status" value="1"/>
</dbReference>
<dbReference type="Proteomes" id="UP001497497">
    <property type="component" value="Unassembled WGS sequence"/>
</dbReference>
<dbReference type="Pfam" id="PF00135">
    <property type="entry name" value="COesterase"/>
    <property type="match status" value="1"/>
</dbReference>
<sequence>MEEAMSKSRDVLVLLVMSLAVLSLSPAGGQQTRIKSIMGNVVVDTAYGPIRGVTYSSQYENLPNRWVNAYLGVPYAKTLEQYGSDWREKYRFHNPDEDPFWYGTYDATKHKPACPQMPWLVKETVWDFSEVAEDCLYLDIYTPNMTNESPSSSPNLYPVLVFIHGGGFIMGASKQFPGIFLAERFIVVVVINFRLNALGFLSTGDRYSAGNYGMFDQIKAMKFIKNNIKSFRGNPNKITVMGHSAGAASVGMHLLSPRSVDLFNQAIMLSGSELSEWAVLSKADAFEYARRLCKQVGCPEVDSQQMVDCLRHYRSFEQIVNASALVAMLPGKIGNPWAPVVDGGIVGVNYAFLPDPPGDLRRQIRQMKVPVLAGMVRDEGAYFIPNLPNIIDGVTEPQFKNIIDEFIRYRDIDDPNAVFDAMSFQYTYWPQPKNYSFIRKELMEMMGDYMFGAALSETIRQQVQYSTVFLYVFEYSSYRNYAPQWRGINHGQDLDYIFGFPFINETYRELLGLFPRQEYDYSDRNISEFMISMITNFTSSGEPTPRTEQIRFFRNISWWHYNTENHTYLSINNVSENRVNYRQNEFHFWNDYYPKLAGYSPYYLKESAEAEPAKASTFELTTWSLVAVSGVLLFVVICLIILLICRSRTKKYPKYDSKYDTASYDSSTPPSIKGKNNKAYAITGHTLREISL</sequence>
<feature type="domain" description="Carboxylesterase type B" evidence="6">
    <location>
        <begin position="41"/>
        <end position="589"/>
    </location>
</feature>
<evidence type="ECO:0000256" key="4">
    <source>
        <dbReference type="RuleBase" id="RU361235"/>
    </source>
</evidence>
<feature type="chain" id="PRO_5043095358" description="Carboxylic ester hydrolase" evidence="4">
    <location>
        <begin position="30"/>
        <end position="692"/>
    </location>
</feature>
<evidence type="ECO:0000259" key="6">
    <source>
        <dbReference type="Pfam" id="PF00135"/>
    </source>
</evidence>
<dbReference type="AlphaFoldDB" id="A0AAV2HPE7"/>
<dbReference type="InterPro" id="IPR029058">
    <property type="entry name" value="AB_hydrolase_fold"/>
</dbReference>
<dbReference type="EMBL" id="CAXITT010000170">
    <property type="protein sequence ID" value="CAL1534414.1"/>
    <property type="molecule type" value="Genomic_DNA"/>
</dbReference>
<keyword evidence="5" id="KW-0812">Transmembrane</keyword>
<feature type="signal peptide" evidence="4">
    <location>
        <begin position="1"/>
        <end position="29"/>
    </location>
</feature>
<feature type="transmembrane region" description="Helical" evidence="5">
    <location>
        <begin position="623"/>
        <end position="645"/>
    </location>
</feature>
<keyword evidence="8" id="KW-1185">Reference proteome</keyword>
<comment type="caution">
    <text evidence="7">The sequence shown here is derived from an EMBL/GenBank/DDBJ whole genome shotgun (WGS) entry which is preliminary data.</text>
</comment>
<proteinExistence type="inferred from homology"/>
<reference evidence="7 8" key="1">
    <citation type="submission" date="2024-04" db="EMBL/GenBank/DDBJ databases">
        <authorList>
            <consortium name="Genoscope - CEA"/>
            <person name="William W."/>
        </authorList>
    </citation>
    <scope>NUCLEOTIDE SEQUENCE [LARGE SCALE GENOMIC DNA]</scope>
</reference>
<evidence type="ECO:0000256" key="2">
    <source>
        <dbReference type="ARBA" id="ARBA00022729"/>
    </source>
</evidence>
<dbReference type="Gene3D" id="3.40.50.1820">
    <property type="entry name" value="alpha/beta hydrolase"/>
    <property type="match status" value="1"/>
</dbReference>
<dbReference type="InterPro" id="IPR019826">
    <property type="entry name" value="Carboxylesterase_B_AS"/>
</dbReference>